<dbReference type="EMBL" id="QRZV01000001">
    <property type="protein sequence ID" value="RGW11276.1"/>
    <property type="molecule type" value="Genomic_DNA"/>
</dbReference>
<evidence type="ECO:0000256" key="6">
    <source>
        <dbReference type="ARBA" id="ARBA00022576"/>
    </source>
</evidence>
<dbReference type="GO" id="GO:0006002">
    <property type="term" value="P:fructose 6-phosphate metabolic process"/>
    <property type="evidence" value="ECO:0007669"/>
    <property type="project" value="TreeGrafter"/>
</dbReference>
<dbReference type="NCBIfam" id="NF001484">
    <property type="entry name" value="PRK00331.1"/>
    <property type="match status" value="1"/>
</dbReference>
<keyword evidence="9" id="KW-0315">Glutamine amidotransferase</keyword>
<evidence type="ECO:0000256" key="7">
    <source>
        <dbReference type="ARBA" id="ARBA00022679"/>
    </source>
</evidence>
<dbReference type="GO" id="GO:0005975">
    <property type="term" value="P:carbohydrate metabolic process"/>
    <property type="evidence" value="ECO:0007669"/>
    <property type="project" value="UniProtKB-UniRule"/>
</dbReference>
<dbReference type="Gene3D" id="3.60.20.10">
    <property type="entry name" value="Glutamine Phosphoribosylpyrophosphate, subunit 1, domain 1"/>
    <property type="match status" value="1"/>
</dbReference>
<keyword evidence="7 10" id="KW-0808">Transferase</keyword>
<evidence type="ECO:0000313" key="13">
    <source>
        <dbReference type="EMBL" id="RGW11276.1"/>
    </source>
</evidence>
<dbReference type="InterPro" id="IPR017932">
    <property type="entry name" value="GATase_2_dom"/>
</dbReference>
<dbReference type="GO" id="GO:0006047">
    <property type="term" value="P:UDP-N-acetylglucosamine metabolic process"/>
    <property type="evidence" value="ECO:0007669"/>
    <property type="project" value="TreeGrafter"/>
</dbReference>
<comment type="catalytic activity">
    <reaction evidence="1 10">
        <text>D-fructose 6-phosphate + L-glutamine = D-glucosamine 6-phosphate + L-glutamate</text>
        <dbReference type="Rhea" id="RHEA:13237"/>
        <dbReference type="ChEBI" id="CHEBI:29985"/>
        <dbReference type="ChEBI" id="CHEBI:58359"/>
        <dbReference type="ChEBI" id="CHEBI:58725"/>
        <dbReference type="ChEBI" id="CHEBI:61527"/>
        <dbReference type="EC" id="2.6.1.16"/>
    </reaction>
</comment>
<organism evidence="13 14">
    <name type="scientific">Bifidobacterium pseudolongum</name>
    <dbReference type="NCBI Taxonomy" id="1694"/>
    <lineage>
        <taxon>Bacteria</taxon>
        <taxon>Bacillati</taxon>
        <taxon>Actinomycetota</taxon>
        <taxon>Actinomycetes</taxon>
        <taxon>Bifidobacteriales</taxon>
        <taxon>Bifidobacteriaceae</taxon>
        <taxon>Bifidobacterium</taxon>
    </lineage>
</organism>
<dbReference type="PROSITE" id="PS51464">
    <property type="entry name" value="SIS"/>
    <property type="match status" value="2"/>
</dbReference>
<keyword evidence="6 10" id="KW-0032">Aminotransferase</keyword>
<dbReference type="GO" id="GO:0006487">
    <property type="term" value="P:protein N-linked glycosylation"/>
    <property type="evidence" value="ECO:0007669"/>
    <property type="project" value="TreeGrafter"/>
</dbReference>
<dbReference type="InterPro" id="IPR035490">
    <property type="entry name" value="GlmS/FrlB_SIS"/>
</dbReference>
<dbReference type="Proteomes" id="UP000265970">
    <property type="component" value="Unassembled WGS sequence"/>
</dbReference>
<dbReference type="CDD" id="cd05008">
    <property type="entry name" value="SIS_GlmS_GlmD_1"/>
    <property type="match status" value="1"/>
</dbReference>
<comment type="caution">
    <text evidence="13">The sequence shown here is derived from an EMBL/GenBank/DDBJ whole genome shotgun (WGS) entry which is preliminary data.</text>
</comment>
<dbReference type="GO" id="GO:0004360">
    <property type="term" value="F:glutamine-fructose-6-phosphate transaminase (isomerizing) activity"/>
    <property type="evidence" value="ECO:0007669"/>
    <property type="project" value="UniProtKB-UniRule"/>
</dbReference>
<dbReference type="PROSITE" id="PS51278">
    <property type="entry name" value="GATASE_TYPE_2"/>
    <property type="match status" value="1"/>
</dbReference>
<dbReference type="HAMAP" id="MF_00164">
    <property type="entry name" value="GlmS"/>
    <property type="match status" value="1"/>
</dbReference>
<dbReference type="Gene3D" id="3.40.50.10490">
    <property type="entry name" value="Glucose-6-phosphate isomerase like protein, domain 1"/>
    <property type="match status" value="2"/>
</dbReference>
<dbReference type="SUPFAM" id="SSF53697">
    <property type="entry name" value="SIS domain"/>
    <property type="match status" value="1"/>
</dbReference>
<keyword evidence="8" id="KW-0677">Repeat</keyword>
<dbReference type="InterPro" id="IPR005855">
    <property type="entry name" value="GFAT"/>
</dbReference>
<dbReference type="AlphaFoldDB" id="A0A395XGA8"/>
<dbReference type="EC" id="2.6.1.16" evidence="3 10"/>
<dbReference type="InterPro" id="IPR029055">
    <property type="entry name" value="Ntn_hydrolases_N"/>
</dbReference>
<evidence type="ECO:0000256" key="5">
    <source>
        <dbReference type="ARBA" id="ARBA00022490"/>
    </source>
</evidence>
<dbReference type="FunFam" id="3.60.20.10:FF:000006">
    <property type="entry name" value="Glutamine--fructose-6-phosphate aminotransferase [isomerizing]"/>
    <property type="match status" value="1"/>
</dbReference>
<comment type="function">
    <text evidence="10">Catalyzes the first step in hexosamine metabolism, converting fructose-6P into glucosamine-6P using glutamine as a nitrogen source.</text>
</comment>
<dbReference type="InterPro" id="IPR046348">
    <property type="entry name" value="SIS_dom_sf"/>
</dbReference>
<proteinExistence type="inferred from homology"/>
<dbReference type="Pfam" id="PF01380">
    <property type="entry name" value="SIS"/>
    <property type="match status" value="2"/>
</dbReference>
<evidence type="ECO:0000256" key="9">
    <source>
        <dbReference type="ARBA" id="ARBA00022962"/>
    </source>
</evidence>
<evidence type="ECO:0000256" key="8">
    <source>
        <dbReference type="ARBA" id="ARBA00022737"/>
    </source>
</evidence>
<comment type="subunit">
    <text evidence="10">Homodimer.</text>
</comment>
<dbReference type="InterPro" id="IPR047084">
    <property type="entry name" value="GFAT_N"/>
</dbReference>
<evidence type="ECO:0000259" key="12">
    <source>
        <dbReference type="PROSITE" id="PS51464"/>
    </source>
</evidence>
<dbReference type="GO" id="GO:0005829">
    <property type="term" value="C:cytosol"/>
    <property type="evidence" value="ECO:0007669"/>
    <property type="project" value="TreeGrafter"/>
</dbReference>
<name>A0A395XGA8_9BIFI</name>
<evidence type="ECO:0000256" key="3">
    <source>
        <dbReference type="ARBA" id="ARBA00012916"/>
    </source>
</evidence>
<keyword evidence="5 10" id="KW-0963">Cytoplasm</keyword>
<dbReference type="InterPro" id="IPR001347">
    <property type="entry name" value="SIS_dom"/>
</dbReference>
<dbReference type="PANTHER" id="PTHR10937:SF0">
    <property type="entry name" value="GLUTAMINE--FRUCTOSE-6-PHOSPHATE TRANSAMINASE (ISOMERIZING)"/>
    <property type="match status" value="1"/>
</dbReference>
<feature type="active site" description="Nucleophile; for GATase activity" evidence="10">
    <location>
        <position position="2"/>
    </location>
</feature>
<evidence type="ECO:0000313" key="14">
    <source>
        <dbReference type="Proteomes" id="UP000265970"/>
    </source>
</evidence>
<protein>
    <recommendedName>
        <fullName evidence="4 10">Glutamine--fructose-6-phosphate aminotransferase [isomerizing]</fullName>
        <ecNumber evidence="3 10">2.6.1.16</ecNumber>
    </recommendedName>
    <alternativeName>
        <fullName evidence="10">D-fructose-6-phosphate amidotransferase</fullName>
    </alternativeName>
    <alternativeName>
        <fullName evidence="10">GFAT</fullName>
    </alternativeName>
    <alternativeName>
        <fullName evidence="10">Glucosamine-6-phosphate synthase</fullName>
    </alternativeName>
    <alternativeName>
        <fullName evidence="10">Hexosephosphate aminotransferase</fullName>
    </alternativeName>
    <alternativeName>
        <fullName evidence="10">L-glutamine--D-fructose-6-phosphate amidotransferase</fullName>
    </alternativeName>
</protein>
<dbReference type="CDD" id="cd05009">
    <property type="entry name" value="SIS_GlmS_GlmD_2"/>
    <property type="match status" value="1"/>
</dbReference>
<dbReference type="InterPro" id="IPR035466">
    <property type="entry name" value="GlmS/AgaS_SIS"/>
</dbReference>
<reference evidence="13 14" key="1">
    <citation type="submission" date="2018-08" db="EMBL/GenBank/DDBJ databases">
        <title>A genome reference for cultivated species of the human gut microbiota.</title>
        <authorList>
            <person name="Zou Y."/>
            <person name="Xue W."/>
            <person name="Luo G."/>
        </authorList>
    </citation>
    <scope>NUCLEOTIDE SEQUENCE [LARGE SCALE GENOMIC DNA]</scope>
    <source>
        <strain evidence="13 14">AF13-3LB</strain>
    </source>
</reference>
<dbReference type="NCBIfam" id="TIGR01135">
    <property type="entry name" value="glmS"/>
    <property type="match status" value="1"/>
</dbReference>
<feature type="active site" description="For Fru-6P isomerization activity" evidence="10">
    <location>
        <position position="625"/>
    </location>
</feature>
<evidence type="ECO:0000256" key="1">
    <source>
        <dbReference type="ARBA" id="ARBA00001031"/>
    </source>
</evidence>
<accession>A0A395XGA8</accession>
<comment type="subcellular location">
    <subcellularLocation>
        <location evidence="2 10">Cytoplasm</location>
    </subcellularLocation>
</comment>
<dbReference type="CDD" id="cd00714">
    <property type="entry name" value="GFAT"/>
    <property type="match status" value="1"/>
</dbReference>
<feature type="initiator methionine" description="Removed" evidence="10">
    <location>
        <position position="1"/>
    </location>
</feature>
<dbReference type="FunFam" id="3.40.50.10490:FF:000001">
    <property type="entry name" value="Glutamine--fructose-6-phosphate aminotransferase [isomerizing]"/>
    <property type="match status" value="1"/>
</dbReference>
<evidence type="ECO:0000256" key="10">
    <source>
        <dbReference type="HAMAP-Rule" id="MF_00164"/>
    </source>
</evidence>
<dbReference type="Pfam" id="PF13522">
    <property type="entry name" value="GATase_6"/>
    <property type="match status" value="1"/>
</dbReference>
<evidence type="ECO:0000259" key="11">
    <source>
        <dbReference type="PROSITE" id="PS51278"/>
    </source>
</evidence>
<gene>
    <name evidence="10 13" type="primary">glmS</name>
    <name evidence="13" type="ORF">DWV92_02850</name>
</gene>
<dbReference type="GO" id="GO:0097367">
    <property type="term" value="F:carbohydrate derivative binding"/>
    <property type="evidence" value="ECO:0007669"/>
    <property type="project" value="InterPro"/>
</dbReference>
<dbReference type="SUPFAM" id="SSF56235">
    <property type="entry name" value="N-terminal nucleophile aminohydrolases (Ntn hydrolases)"/>
    <property type="match status" value="1"/>
</dbReference>
<dbReference type="PANTHER" id="PTHR10937">
    <property type="entry name" value="GLUCOSAMINE--FRUCTOSE-6-PHOSPHATE AMINOTRANSFERASE, ISOMERIZING"/>
    <property type="match status" value="1"/>
</dbReference>
<dbReference type="RefSeq" id="WP_095507590.1">
    <property type="nucleotide sequence ID" value="NZ_CP022544.1"/>
</dbReference>
<evidence type="ECO:0000256" key="2">
    <source>
        <dbReference type="ARBA" id="ARBA00004496"/>
    </source>
</evidence>
<feature type="domain" description="Glutamine amidotransferase type-2" evidence="11">
    <location>
        <begin position="2"/>
        <end position="233"/>
    </location>
</feature>
<sequence length="630" mass="68285">MCGIVGYAGDVNCPSMRPLEVCLQGLERLEYRGYDSAGVALTAPGMDRVAVRKKAGRLSNLVEDIEARPLPDATVAIGHTRWATNGVPNDVNAHPHASRDGKVAIIHNGIIENASQLRLDLQAEGYRFVSGTDTEVAAKLLGKIVDTVIAETGEPDLFEAMRRLGRMLEGAFTILAVDCRQPGIVVGARHDSPLVVGLGEGENFLGSDVAAFVAYTKTAMEIGQDQAVMIDAHGVAVTDFDGNDVPEPVVYEIDWDASAAEKGGWDSFMDKEIHEEPAAVQRTLIGRLDDEGRLNLDEVHIDEHDFKAVDKIIVIGCGTASYAGMVAKYAIEHWVRIPVEVELAHEFRYRDPILTPRTLVVAISQSGETMDTLMALRHAREQGSKVLAICNTQGASIPRESDAVLYTHAGPEVAVASTKAFVAQITAAYVLGLYLAQLKGTVFRDEIAQTLDSLKDMPRKIQWVLDTQPSKVSAAARQLRDANSFLFLGRHVGYPVALEGALKLKEIAYTFTEGFAAGELKHGPIALVDEGEPVVFIVPPARGRNVLHAKVISGIEEVKARGATIIAVAEEGDADVERYADVVFWRPECPTLMSPLVDVVPLQLLAMDMAKQKGYDVDKPRNLAKSVTVE</sequence>
<feature type="domain" description="SIS" evidence="12">
    <location>
        <begin position="302"/>
        <end position="441"/>
    </location>
</feature>
<evidence type="ECO:0000256" key="4">
    <source>
        <dbReference type="ARBA" id="ARBA00016090"/>
    </source>
</evidence>
<feature type="domain" description="SIS" evidence="12">
    <location>
        <begin position="475"/>
        <end position="620"/>
    </location>
</feature>